<reference evidence="3 4" key="1">
    <citation type="submission" date="2023-09" db="EMBL/GenBank/DDBJ databases">
        <title>Pangenome analysis of Batrachochytrium dendrobatidis and related Chytrids.</title>
        <authorList>
            <person name="Yacoub M.N."/>
            <person name="Stajich J.E."/>
            <person name="James T.Y."/>
        </authorList>
    </citation>
    <scope>NUCLEOTIDE SEQUENCE [LARGE SCALE GENOMIC DNA]</scope>
    <source>
        <strain evidence="3 4">JEL0888</strain>
    </source>
</reference>
<evidence type="ECO:0000313" key="3">
    <source>
        <dbReference type="EMBL" id="KAL2918214.1"/>
    </source>
</evidence>
<keyword evidence="4" id="KW-1185">Reference proteome</keyword>
<feature type="region of interest" description="Disordered" evidence="2">
    <location>
        <begin position="88"/>
        <end position="220"/>
    </location>
</feature>
<comment type="caution">
    <text evidence="3">The sequence shown here is derived from an EMBL/GenBank/DDBJ whole genome shotgun (WGS) entry which is preliminary data.</text>
</comment>
<feature type="compositionally biased region" description="Low complexity" evidence="2">
    <location>
        <begin position="565"/>
        <end position="576"/>
    </location>
</feature>
<dbReference type="EMBL" id="JADGIZ020000007">
    <property type="protein sequence ID" value="KAL2918214.1"/>
    <property type="molecule type" value="Genomic_DNA"/>
</dbReference>
<proteinExistence type="predicted"/>
<evidence type="ECO:0000256" key="2">
    <source>
        <dbReference type="SAM" id="MobiDB-lite"/>
    </source>
</evidence>
<feature type="compositionally biased region" description="Polar residues" evidence="2">
    <location>
        <begin position="236"/>
        <end position="250"/>
    </location>
</feature>
<gene>
    <name evidence="3" type="ORF">HK105_202141</name>
</gene>
<feature type="region of interest" description="Disordered" evidence="2">
    <location>
        <begin position="460"/>
        <end position="531"/>
    </location>
</feature>
<feature type="coiled-coil region" evidence="1">
    <location>
        <begin position="619"/>
        <end position="786"/>
    </location>
</feature>
<feature type="compositionally biased region" description="Low complexity" evidence="2">
    <location>
        <begin position="461"/>
        <end position="483"/>
    </location>
</feature>
<protein>
    <submittedName>
        <fullName evidence="3">Uncharacterized protein</fullName>
    </submittedName>
</protein>
<keyword evidence="1" id="KW-0175">Coiled coil</keyword>
<evidence type="ECO:0000313" key="4">
    <source>
        <dbReference type="Proteomes" id="UP001527925"/>
    </source>
</evidence>
<accession>A0ABR4NFI6</accession>
<feature type="region of interest" description="Disordered" evidence="2">
    <location>
        <begin position="236"/>
        <end position="313"/>
    </location>
</feature>
<dbReference type="PANTHER" id="PTHR43941:SF1">
    <property type="entry name" value="STRUCTURAL MAINTENANCE OF CHROMOSOMES PROTEIN 2"/>
    <property type="match status" value="1"/>
</dbReference>
<name>A0ABR4NFI6_9FUNG</name>
<feature type="region of interest" description="Disordered" evidence="2">
    <location>
        <begin position="565"/>
        <end position="598"/>
    </location>
</feature>
<feature type="region of interest" description="Disordered" evidence="2">
    <location>
        <begin position="405"/>
        <end position="442"/>
    </location>
</feature>
<dbReference type="PANTHER" id="PTHR43941">
    <property type="entry name" value="STRUCTURAL MAINTENANCE OF CHROMOSOMES PROTEIN 2"/>
    <property type="match status" value="1"/>
</dbReference>
<dbReference type="Proteomes" id="UP001527925">
    <property type="component" value="Unassembled WGS sequence"/>
</dbReference>
<feature type="compositionally biased region" description="Low complexity" evidence="2">
    <location>
        <begin position="157"/>
        <end position="170"/>
    </location>
</feature>
<sequence length="1058" mass="114148">MDSPAGQDAAGDGGMGQEQQDAIIAAIVDWGDAVFEFFHTMPEAESMYQLEYAFHKRGLEVPDCFRSASLEQLLDLYERNKEELKAAAAAQAAGDSGGAGDAGSDEQPSHAVADVALGSPPRTPGTQHWPPATPGSNLMLDLLNRIRRSPGSPSPSPSTRRVSSVRSRGVQDWHAATSPLGSASSPTRGPPTFMSPSAASRVNAGRSLPGTPTAVPSAAADAPSIAADAAASAQSLWQSQVDPQGTSAAQPVTAAADPFSPPSLRQAAPSAEGPLQGHRSPGQSYPSARGSFDSLAPARSPRPTSTPPRPTHDVLWALSKRGPLSRSDELISLSTRKPSREFVPVGGEADPQRDFETAPAMSDLAVPETDPDPDAGPADAAVADPHDVRQELDHLLSRGRGIGRLPSAPLFMSTPEAPRFDTDQDDADGGRPIWGLGGSGASSASTLHAKEFMAQIKTPFSSAQRQQPSLQQQSLTSPQSLGPDTRRRSDFTSGNRSPLARGLNLRSESPKHFDDGSDGAYSPIPHDSAVPHLDDDVEVYESEPAIPRRSSQRSINGLMLLAGRSSRSSLGRADAGPGSFLAEADNEPGNDSFEANTSSSSIRSIRRMERDNAILHTQVQTTELRIQELELALHQAEQELKIKTRELESLTKHEASLTEKSETLMKANDDLKKEEQRCREIMTKLQKQVDSLQSCDEMLSKQLMDKEEQLEEYSATIQSLRREVAESRERANSFQDRLQEAVDALTKIEASVFENTLSNQEKASQCIALEQRIAELETQLADARDCLDVPTRNMTMSLAAEIGKRPILAIRTSTAMTQTHEAVDPLVQALEARLKELDSEVNETMNIKLDNVMSSVMQVRQDLSSRAPDDAEISRSLMEMRKYINGSRQLDDKLRKEASRLAYDTTRIREKVVDAVVTIKEHAMRVGLVSTGVQVEPDMCDAACEPDVLQLDKVFLSAEADASPAPLDEAGAFSDYDIAAQMAVFARPDSPVAPVAIRYFLISVALVLAARLFYGMTPAASPTQDGCEASGMTQVVRSLLLAMESWLVDHVEVNPTIV</sequence>
<evidence type="ECO:0000256" key="1">
    <source>
        <dbReference type="SAM" id="Coils"/>
    </source>
</evidence>
<organism evidence="3 4">
    <name type="scientific">Polyrhizophydium stewartii</name>
    <dbReference type="NCBI Taxonomy" id="2732419"/>
    <lineage>
        <taxon>Eukaryota</taxon>
        <taxon>Fungi</taxon>
        <taxon>Fungi incertae sedis</taxon>
        <taxon>Chytridiomycota</taxon>
        <taxon>Chytridiomycota incertae sedis</taxon>
        <taxon>Chytridiomycetes</taxon>
        <taxon>Rhizophydiales</taxon>
        <taxon>Rhizophydiales incertae sedis</taxon>
        <taxon>Polyrhizophydium</taxon>
    </lineage>
</organism>